<protein>
    <submittedName>
        <fullName evidence="1">Uncharacterized protein</fullName>
    </submittedName>
</protein>
<proteinExistence type="predicted"/>
<accession>A0A392V952</accession>
<evidence type="ECO:0000313" key="2">
    <source>
        <dbReference type="Proteomes" id="UP000265520"/>
    </source>
</evidence>
<dbReference type="Proteomes" id="UP000265520">
    <property type="component" value="Unassembled WGS sequence"/>
</dbReference>
<dbReference type="AlphaFoldDB" id="A0A392V952"/>
<keyword evidence="2" id="KW-1185">Reference proteome</keyword>
<name>A0A392V952_9FABA</name>
<feature type="non-terminal residue" evidence="1">
    <location>
        <position position="1"/>
    </location>
</feature>
<reference evidence="1 2" key="1">
    <citation type="journal article" date="2018" name="Front. Plant Sci.">
        <title>Red Clover (Trifolium pratense) and Zigzag Clover (T. medium) - A Picture of Genomic Similarities and Differences.</title>
        <authorList>
            <person name="Dluhosova J."/>
            <person name="Istvanek J."/>
            <person name="Nedelnik J."/>
            <person name="Repkova J."/>
        </authorList>
    </citation>
    <scope>NUCLEOTIDE SEQUENCE [LARGE SCALE GENOMIC DNA]</scope>
    <source>
        <strain evidence="2">cv. 10/8</strain>
        <tissue evidence="1">Leaf</tissue>
    </source>
</reference>
<dbReference type="EMBL" id="LXQA011079619">
    <property type="protein sequence ID" value="MCI83963.1"/>
    <property type="molecule type" value="Genomic_DNA"/>
</dbReference>
<sequence length="43" mass="5043">VHLPPRKDRLPGGWEQTVAVVPQPFEPEKAEDRRIKKTMNYDI</sequence>
<comment type="caution">
    <text evidence="1">The sequence shown here is derived from an EMBL/GenBank/DDBJ whole genome shotgun (WGS) entry which is preliminary data.</text>
</comment>
<evidence type="ECO:0000313" key="1">
    <source>
        <dbReference type="EMBL" id="MCI83963.1"/>
    </source>
</evidence>
<organism evidence="1 2">
    <name type="scientific">Trifolium medium</name>
    <dbReference type="NCBI Taxonomy" id="97028"/>
    <lineage>
        <taxon>Eukaryota</taxon>
        <taxon>Viridiplantae</taxon>
        <taxon>Streptophyta</taxon>
        <taxon>Embryophyta</taxon>
        <taxon>Tracheophyta</taxon>
        <taxon>Spermatophyta</taxon>
        <taxon>Magnoliopsida</taxon>
        <taxon>eudicotyledons</taxon>
        <taxon>Gunneridae</taxon>
        <taxon>Pentapetalae</taxon>
        <taxon>rosids</taxon>
        <taxon>fabids</taxon>
        <taxon>Fabales</taxon>
        <taxon>Fabaceae</taxon>
        <taxon>Papilionoideae</taxon>
        <taxon>50 kb inversion clade</taxon>
        <taxon>NPAAA clade</taxon>
        <taxon>Hologalegina</taxon>
        <taxon>IRL clade</taxon>
        <taxon>Trifolieae</taxon>
        <taxon>Trifolium</taxon>
    </lineage>
</organism>